<name>A0ABZ1CUW1_9TREE</name>
<organism evidence="2 3">
    <name type="scientific">Kwoniella shivajii</name>
    <dbReference type="NCBI Taxonomy" id="564305"/>
    <lineage>
        <taxon>Eukaryota</taxon>
        <taxon>Fungi</taxon>
        <taxon>Dikarya</taxon>
        <taxon>Basidiomycota</taxon>
        <taxon>Agaricomycotina</taxon>
        <taxon>Tremellomycetes</taxon>
        <taxon>Tremellales</taxon>
        <taxon>Cryptococcaceae</taxon>
        <taxon>Kwoniella</taxon>
    </lineage>
</organism>
<dbReference type="SUPFAM" id="SSF53474">
    <property type="entry name" value="alpha/beta-Hydrolases"/>
    <property type="match status" value="1"/>
</dbReference>
<gene>
    <name evidence="2" type="ORF">IL334_002452</name>
</gene>
<dbReference type="GeneID" id="87954583"/>
<keyword evidence="1" id="KW-0472">Membrane</keyword>
<reference evidence="2 3" key="1">
    <citation type="submission" date="2024-01" db="EMBL/GenBank/DDBJ databases">
        <title>Comparative genomics of Cryptococcus and Kwoniella reveals pathogenesis evolution and contrasting modes of karyotype evolution via chromosome fusion or intercentromeric recombination.</title>
        <authorList>
            <person name="Coelho M.A."/>
            <person name="David-Palma M."/>
            <person name="Shea T."/>
            <person name="Bowers K."/>
            <person name="McGinley-Smith S."/>
            <person name="Mohammad A.W."/>
            <person name="Gnirke A."/>
            <person name="Yurkov A.M."/>
            <person name="Nowrousian M."/>
            <person name="Sun S."/>
            <person name="Cuomo C.A."/>
            <person name="Heitman J."/>
        </authorList>
    </citation>
    <scope>NUCLEOTIDE SEQUENCE [LARGE SCALE GENOMIC DNA]</scope>
    <source>
        <strain evidence="2">CBS 11374</strain>
    </source>
</reference>
<feature type="transmembrane region" description="Helical" evidence="1">
    <location>
        <begin position="12"/>
        <end position="31"/>
    </location>
</feature>
<feature type="transmembrane region" description="Helical" evidence="1">
    <location>
        <begin position="302"/>
        <end position="324"/>
    </location>
</feature>
<evidence type="ECO:0008006" key="4">
    <source>
        <dbReference type="Google" id="ProtNLM"/>
    </source>
</evidence>
<keyword evidence="1" id="KW-1133">Transmembrane helix</keyword>
<keyword evidence="3" id="KW-1185">Reference proteome</keyword>
<dbReference type="EMBL" id="CP141883">
    <property type="protein sequence ID" value="WRT65508.1"/>
    <property type="molecule type" value="Genomic_DNA"/>
</dbReference>
<dbReference type="PANTHER" id="PTHR37471">
    <property type="entry name" value="UNNAMED PRODUCT"/>
    <property type="match status" value="1"/>
</dbReference>
<sequence>MINLARSPMTILIWIGITFLNILPYLCALHLSTSLSQIYLGTNFCPTSSYLLSYAVVESVFLLYSSISTTPQGVRREISNESRRKLFSEAMHALEGQGKEGVDEWLKGWFRKPSVEMSIWQRMFAVPSMKERLVYPTLQVESEKVMQLKRGNVEELLCGIFFNSSLETVLSTPLLHHNLTSMIHSIEIKRNFRFKSGYDKSLEPIRPNSDAKPISFPSTIGHRPLMVYLSVALLDGLFNWIMWIIGFSKSKQGWYHPGLGNPGSGVISHFYKALIGPASSSPLRSYTKNEEQREENRGLGPIILIPGLAGPSFLLHLIIPLLTLERPMLIVDQPHLSLRLFRKSAPTLEDLSESIKISLKSRGHDLERGGSIIIAHSLGSALASTLTNQSFSTIRENRIDVILLDPISVLLTHSHLCRTIYVPSQDKGAMEMLVGYFTRERGMARYLSNEFHPFEAFLSLRSNDVKCGSSQEGSSQEGRGQLKVVLSRRDHLLPIEEIRNHCERNQVDCEILEEVGHGGWLLHPSSYSKVFNGIKMIVLSSNNCTDEGMEIRSTKETESDEPELKSDMSIHTSNSINMGMVRNRSRSLIQSSFATIHLTRASSKSTSTIREENTKMGRIRSKTMFSRKQPILFAHVDTMSDQQQHFSMSRQCSAIGMNRTMSITRFKGIAHFGETSVGVWQ</sequence>
<dbReference type="RefSeq" id="XP_062790248.1">
    <property type="nucleotide sequence ID" value="XM_062934197.1"/>
</dbReference>
<evidence type="ECO:0000256" key="1">
    <source>
        <dbReference type="SAM" id="Phobius"/>
    </source>
</evidence>
<dbReference type="PANTHER" id="PTHR37471:SF1">
    <property type="entry name" value="AB HYDROLASE-1 DOMAIN-CONTAINING PROTEIN"/>
    <property type="match status" value="1"/>
</dbReference>
<keyword evidence="1" id="KW-0812">Transmembrane</keyword>
<evidence type="ECO:0000313" key="3">
    <source>
        <dbReference type="Proteomes" id="UP001329825"/>
    </source>
</evidence>
<proteinExistence type="predicted"/>
<dbReference type="Proteomes" id="UP001329825">
    <property type="component" value="Chromosome 3"/>
</dbReference>
<evidence type="ECO:0000313" key="2">
    <source>
        <dbReference type="EMBL" id="WRT65508.1"/>
    </source>
</evidence>
<accession>A0ABZ1CUW1</accession>
<protein>
    <recommendedName>
        <fullName evidence="4">AB hydrolase-1 domain-containing protein</fullName>
    </recommendedName>
</protein>
<dbReference type="InterPro" id="IPR029058">
    <property type="entry name" value="AB_hydrolase_fold"/>
</dbReference>
<feature type="transmembrane region" description="Helical" evidence="1">
    <location>
        <begin position="225"/>
        <end position="245"/>
    </location>
</feature>